<keyword evidence="9" id="KW-1185">Reference proteome</keyword>
<organism evidence="8 9">
    <name type="scientific">Gossypium australe</name>
    <dbReference type="NCBI Taxonomy" id="47621"/>
    <lineage>
        <taxon>Eukaryota</taxon>
        <taxon>Viridiplantae</taxon>
        <taxon>Streptophyta</taxon>
        <taxon>Embryophyta</taxon>
        <taxon>Tracheophyta</taxon>
        <taxon>Spermatophyta</taxon>
        <taxon>Magnoliopsida</taxon>
        <taxon>eudicotyledons</taxon>
        <taxon>Gunneridae</taxon>
        <taxon>Pentapetalae</taxon>
        <taxon>rosids</taxon>
        <taxon>malvids</taxon>
        <taxon>Malvales</taxon>
        <taxon>Malvaceae</taxon>
        <taxon>Malvoideae</taxon>
        <taxon>Gossypium</taxon>
    </lineage>
</organism>
<dbReference type="Pfam" id="PF17917">
    <property type="entry name" value="RT_RNaseH"/>
    <property type="match status" value="1"/>
</dbReference>
<dbReference type="Proteomes" id="UP000325315">
    <property type="component" value="Unassembled WGS sequence"/>
</dbReference>
<dbReference type="EMBL" id="SMMG02000003">
    <property type="protein sequence ID" value="KAA3480890.1"/>
    <property type="molecule type" value="Genomic_DNA"/>
</dbReference>
<keyword evidence="5" id="KW-0378">Hydrolase</keyword>
<evidence type="ECO:0000313" key="9">
    <source>
        <dbReference type="Proteomes" id="UP000325315"/>
    </source>
</evidence>
<evidence type="ECO:0000256" key="5">
    <source>
        <dbReference type="ARBA" id="ARBA00022801"/>
    </source>
</evidence>
<keyword evidence="3" id="KW-0540">Nuclease</keyword>
<dbReference type="GO" id="GO:0003964">
    <property type="term" value="F:RNA-directed DNA polymerase activity"/>
    <property type="evidence" value="ECO:0007669"/>
    <property type="project" value="UniProtKB-KW"/>
</dbReference>
<name>A0A5B6WGV1_9ROSI</name>
<dbReference type="AlphaFoldDB" id="A0A5B6WGV1"/>
<reference evidence="8" key="1">
    <citation type="submission" date="2019-08" db="EMBL/GenBank/DDBJ databases">
        <authorList>
            <person name="Liu F."/>
        </authorList>
    </citation>
    <scope>NUCLEOTIDE SEQUENCE [LARGE SCALE GENOMIC DNA]</scope>
    <source>
        <strain evidence="8">PA1801</strain>
        <tissue evidence="8">Leaf</tissue>
    </source>
</reference>
<dbReference type="OrthoDB" id="111931at2759"/>
<sequence>MQEGKLKPHGKNYPIHDLELAAIVFALKIWRHYLFGEKCHIFINHKNLKYLMSQKDLNLRQCRWLELLKNYDWVIDNHPGKVNVVADALSRKYLFALRAMNIRLSFSDDGSIIVALKAKPIFLQQICEDEKSDDELQAKRPDDCLLFRGRICVLKNSELVQRILYEAHNGTMSIHLDSNKMYNDLKKDILVVGNETRYF</sequence>
<keyword evidence="4" id="KW-0255">Endonuclease</keyword>
<dbReference type="CDD" id="cd09274">
    <property type="entry name" value="RNase_HI_RT_Ty3"/>
    <property type="match status" value="1"/>
</dbReference>
<keyword evidence="6" id="KW-0695">RNA-directed DNA polymerase</keyword>
<keyword evidence="1" id="KW-0808">Transferase</keyword>
<evidence type="ECO:0000256" key="2">
    <source>
        <dbReference type="ARBA" id="ARBA00022695"/>
    </source>
</evidence>
<gene>
    <name evidence="8" type="ORF">EPI10_021297</name>
</gene>
<feature type="domain" description="Reverse transcriptase RNase H-like" evidence="7">
    <location>
        <begin position="5"/>
        <end position="71"/>
    </location>
</feature>
<accession>A0A5B6WGV1</accession>
<evidence type="ECO:0000256" key="4">
    <source>
        <dbReference type="ARBA" id="ARBA00022759"/>
    </source>
</evidence>
<keyword evidence="2" id="KW-0548">Nucleotidyltransferase</keyword>
<evidence type="ECO:0000259" key="7">
    <source>
        <dbReference type="Pfam" id="PF17917"/>
    </source>
</evidence>
<evidence type="ECO:0000256" key="1">
    <source>
        <dbReference type="ARBA" id="ARBA00022679"/>
    </source>
</evidence>
<comment type="caution">
    <text evidence="8">The sequence shown here is derived from an EMBL/GenBank/DDBJ whole genome shotgun (WGS) entry which is preliminary data.</text>
</comment>
<protein>
    <submittedName>
        <fullName evidence="8">Integrase</fullName>
    </submittedName>
</protein>
<dbReference type="GO" id="GO:0016787">
    <property type="term" value="F:hydrolase activity"/>
    <property type="evidence" value="ECO:0007669"/>
    <property type="project" value="UniProtKB-KW"/>
</dbReference>
<evidence type="ECO:0000256" key="3">
    <source>
        <dbReference type="ARBA" id="ARBA00022722"/>
    </source>
</evidence>
<proteinExistence type="predicted"/>
<dbReference type="GO" id="GO:0004519">
    <property type="term" value="F:endonuclease activity"/>
    <property type="evidence" value="ECO:0007669"/>
    <property type="project" value="UniProtKB-KW"/>
</dbReference>
<dbReference type="InterPro" id="IPR041373">
    <property type="entry name" value="RT_RNaseH"/>
</dbReference>
<evidence type="ECO:0000313" key="8">
    <source>
        <dbReference type="EMBL" id="KAA3480890.1"/>
    </source>
</evidence>
<evidence type="ECO:0000256" key="6">
    <source>
        <dbReference type="ARBA" id="ARBA00022918"/>
    </source>
</evidence>
<dbReference type="SUPFAM" id="SSF56672">
    <property type="entry name" value="DNA/RNA polymerases"/>
    <property type="match status" value="1"/>
</dbReference>
<dbReference type="InterPro" id="IPR043502">
    <property type="entry name" value="DNA/RNA_pol_sf"/>
</dbReference>
<dbReference type="PANTHER" id="PTHR34072">
    <property type="entry name" value="ENZYMATIC POLYPROTEIN-RELATED"/>
    <property type="match status" value="1"/>
</dbReference>
<dbReference type="PANTHER" id="PTHR34072:SF59">
    <property type="entry name" value="CCHC-TYPE INTEGRASE"/>
    <property type="match status" value="1"/>
</dbReference>